<evidence type="ECO:0000256" key="1">
    <source>
        <dbReference type="SAM" id="MobiDB-lite"/>
    </source>
</evidence>
<reference evidence="3 4" key="1">
    <citation type="submission" date="2016-10" db="EMBL/GenBank/DDBJ databases">
        <title>Draft Genome sequence of Roseomonas sp. strain M3.</title>
        <authorList>
            <person name="Subhash Y."/>
            <person name="Lee S."/>
        </authorList>
    </citation>
    <scope>NUCLEOTIDE SEQUENCE [LARGE SCALE GENOMIC DNA]</scope>
    <source>
        <strain evidence="3 4">M3</strain>
    </source>
</reference>
<evidence type="ECO:0000313" key="3">
    <source>
        <dbReference type="EMBL" id="ONG58265.1"/>
    </source>
</evidence>
<keyword evidence="2" id="KW-0732">Signal</keyword>
<feature type="chain" id="PRO_5013138358" evidence="2">
    <location>
        <begin position="27"/>
        <end position="81"/>
    </location>
</feature>
<dbReference type="EMBL" id="MLCO01000020">
    <property type="protein sequence ID" value="ONG58265.1"/>
    <property type="molecule type" value="Genomic_DNA"/>
</dbReference>
<feature type="signal peptide" evidence="2">
    <location>
        <begin position="1"/>
        <end position="26"/>
    </location>
</feature>
<accession>A0A1V2H6Y0</accession>
<proteinExistence type="predicted"/>
<comment type="caution">
    <text evidence="3">The sequence shown here is derived from an EMBL/GenBank/DDBJ whole genome shotgun (WGS) entry which is preliminary data.</text>
</comment>
<dbReference type="AlphaFoldDB" id="A0A1V2H6Y0"/>
<keyword evidence="4" id="KW-1185">Reference proteome</keyword>
<organism evidence="3 4">
    <name type="scientific">Teichococcus deserti</name>
    <dbReference type="NCBI Taxonomy" id="1817963"/>
    <lineage>
        <taxon>Bacteria</taxon>
        <taxon>Pseudomonadati</taxon>
        <taxon>Pseudomonadota</taxon>
        <taxon>Alphaproteobacteria</taxon>
        <taxon>Acetobacterales</taxon>
        <taxon>Roseomonadaceae</taxon>
        <taxon>Roseomonas</taxon>
    </lineage>
</organism>
<feature type="region of interest" description="Disordered" evidence="1">
    <location>
        <begin position="49"/>
        <end position="81"/>
    </location>
</feature>
<protein>
    <submittedName>
        <fullName evidence="3">Uncharacterized protein</fullName>
    </submittedName>
</protein>
<evidence type="ECO:0000313" key="4">
    <source>
        <dbReference type="Proteomes" id="UP000188879"/>
    </source>
</evidence>
<dbReference type="Proteomes" id="UP000188879">
    <property type="component" value="Unassembled WGS sequence"/>
</dbReference>
<evidence type="ECO:0000256" key="2">
    <source>
        <dbReference type="SAM" id="SignalP"/>
    </source>
</evidence>
<sequence>MRNFLPMLLVAAGLCSASLLAGTVLAQNTLLQQASELMKLDGLNSDGLQRLSRGGQETARGQQLAGHLDETLATSGGAAAR</sequence>
<name>A0A1V2H6Y0_9PROT</name>
<gene>
    <name evidence="3" type="ORF">BKE38_03165</name>
</gene>